<evidence type="ECO:0000313" key="1">
    <source>
        <dbReference type="EMBL" id="KAH0900560.1"/>
    </source>
</evidence>
<comment type="caution">
    <text evidence="1">The sequence shown here is derived from an EMBL/GenBank/DDBJ whole genome shotgun (WGS) entry which is preliminary data.</text>
</comment>
<gene>
    <name evidence="1" type="ORF">HID58_040063</name>
</gene>
<protein>
    <submittedName>
        <fullName evidence="1">Uncharacterized protein</fullName>
    </submittedName>
</protein>
<reference evidence="1 2" key="1">
    <citation type="submission" date="2021-05" db="EMBL/GenBank/DDBJ databases">
        <title>Genome Assembly of Synthetic Allotetraploid Brassica napus Reveals Homoeologous Exchanges between Subgenomes.</title>
        <authorList>
            <person name="Davis J.T."/>
        </authorList>
    </citation>
    <scope>NUCLEOTIDE SEQUENCE [LARGE SCALE GENOMIC DNA]</scope>
    <source>
        <strain evidence="2">cv. Da-Ae</strain>
        <tissue evidence="1">Seedling</tissue>
    </source>
</reference>
<keyword evidence="2" id="KW-1185">Reference proteome</keyword>
<name>A0ABQ8B6Z6_BRANA</name>
<evidence type="ECO:0000313" key="2">
    <source>
        <dbReference type="Proteomes" id="UP000824890"/>
    </source>
</evidence>
<dbReference type="EMBL" id="JAGKQM010000011">
    <property type="protein sequence ID" value="KAH0900560.1"/>
    <property type="molecule type" value="Genomic_DNA"/>
</dbReference>
<accession>A0ABQ8B6Z6</accession>
<proteinExistence type="predicted"/>
<organism evidence="1 2">
    <name type="scientific">Brassica napus</name>
    <name type="common">Rape</name>
    <dbReference type="NCBI Taxonomy" id="3708"/>
    <lineage>
        <taxon>Eukaryota</taxon>
        <taxon>Viridiplantae</taxon>
        <taxon>Streptophyta</taxon>
        <taxon>Embryophyta</taxon>
        <taxon>Tracheophyta</taxon>
        <taxon>Spermatophyta</taxon>
        <taxon>Magnoliopsida</taxon>
        <taxon>eudicotyledons</taxon>
        <taxon>Gunneridae</taxon>
        <taxon>Pentapetalae</taxon>
        <taxon>rosids</taxon>
        <taxon>malvids</taxon>
        <taxon>Brassicales</taxon>
        <taxon>Brassicaceae</taxon>
        <taxon>Brassiceae</taxon>
        <taxon>Brassica</taxon>
    </lineage>
</organism>
<dbReference type="Proteomes" id="UP000824890">
    <property type="component" value="Unassembled WGS sequence"/>
</dbReference>
<sequence length="43" mass="4967">MDKVELEHSNICVDIIVSSSYTPYQIGFDLELLCLILRDHELT</sequence>